<keyword evidence="3" id="KW-1185">Reference proteome</keyword>
<evidence type="ECO:0000313" key="3">
    <source>
        <dbReference type="Proteomes" id="UP001302274"/>
    </source>
</evidence>
<dbReference type="EMBL" id="JAYGJQ010000002">
    <property type="protein sequence ID" value="MEA9357140.1"/>
    <property type="molecule type" value="Genomic_DNA"/>
</dbReference>
<organism evidence="2 3">
    <name type="scientific">Bacteriovorax antarcticus</name>
    <dbReference type="NCBI Taxonomy" id="3088717"/>
    <lineage>
        <taxon>Bacteria</taxon>
        <taxon>Pseudomonadati</taxon>
        <taxon>Bdellovibrionota</taxon>
        <taxon>Bacteriovoracia</taxon>
        <taxon>Bacteriovoracales</taxon>
        <taxon>Bacteriovoracaceae</taxon>
        <taxon>Bacteriovorax</taxon>
    </lineage>
</organism>
<comment type="caution">
    <text evidence="2">The sequence shown here is derived from an EMBL/GenBank/DDBJ whole genome shotgun (WGS) entry which is preliminary data.</text>
</comment>
<reference evidence="2 3" key="1">
    <citation type="submission" date="2023-11" db="EMBL/GenBank/DDBJ databases">
        <title>A Novel Polar Bacteriovorax (B. antarcticus) Isolated from the Biocrust in Antarctica.</title>
        <authorList>
            <person name="Mun W."/>
            <person name="Choi S.Y."/>
            <person name="Mitchell R.J."/>
        </authorList>
    </citation>
    <scope>NUCLEOTIDE SEQUENCE [LARGE SCALE GENOMIC DNA]</scope>
    <source>
        <strain evidence="2 3">PP10</strain>
    </source>
</reference>
<dbReference type="RefSeq" id="WP_323577034.1">
    <property type="nucleotide sequence ID" value="NZ_JAYGJQ010000002.1"/>
</dbReference>
<dbReference type="Proteomes" id="UP001302274">
    <property type="component" value="Unassembled WGS sequence"/>
</dbReference>
<sequence length="155" mass="16624">MKIFPKDSTVNTSAPAQRATTTKEGSPSKKKVAAPVKKEMSAAAIKEKLAAHVETSDAAKNMAIKNTKRLGDNFMSDTIKPIVDTVSVDAPKLGAASGEEEIKTPNTKDLTIKSDIALNDPKDTNTQEKLKTALTRGAFNFNPKEREALEKILAG</sequence>
<evidence type="ECO:0008006" key="4">
    <source>
        <dbReference type="Google" id="ProtNLM"/>
    </source>
</evidence>
<gene>
    <name evidence="2" type="ORF">SHI21_13025</name>
</gene>
<proteinExistence type="predicted"/>
<protein>
    <recommendedName>
        <fullName evidence="4">Anti-sigma-28 factor FlgM C-terminal domain-containing protein</fullName>
    </recommendedName>
</protein>
<evidence type="ECO:0000256" key="1">
    <source>
        <dbReference type="SAM" id="MobiDB-lite"/>
    </source>
</evidence>
<accession>A0ABU5VYQ2</accession>
<feature type="region of interest" description="Disordered" evidence="1">
    <location>
        <begin position="1"/>
        <end position="35"/>
    </location>
</feature>
<evidence type="ECO:0000313" key="2">
    <source>
        <dbReference type="EMBL" id="MEA9357140.1"/>
    </source>
</evidence>
<feature type="compositionally biased region" description="Polar residues" evidence="1">
    <location>
        <begin position="8"/>
        <end position="25"/>
    </location>
</feature>
<name>A0ABU5VYQ2_9BACT</name>